<gene>
    <name evidence="7" type="ORF">CAPTEDRAFT_191262</name>
</gene>
<dbReference type="GO" id="GO:0003677">
    <property type="term" value="F:DNA binding"/>
    <property type="evidence" value="ECO:0007669"/>
    <property type="project" value="UniProtKB-KW"/>
</dbReference>
<reference evidence="9" key="1">
    <citation type="submission" date="2012-12" db="EMBL/GenBank/DDBJ databases">
        <authorList>
            <person name="Hellsten U."/>
            <person name="Grimwood J."/>
            <person name="Chapman J.A."/>
            <person name="Shapiro H."/>
            <person name="Aerts A."/>
            <person name="Otillar R.P."/>
            <person name="Terry A.Y."/>
            <person name="Boore J.L."/>
            <person name="Simakov O."/>
            <person name="Marletaz F."/>
            <person name="Cho S.-J."/>
            <person name="Edsinger-Gonzales E."/>
            <person name="Havlak P."/>
            <person name="Kuo D.-H."/>
            <person name="Larsson T."/>
            <person name="Lv J."/>
            <person name="Arendt D."/>
            <person name="Savage R."/>
            <person name="Osoegawa K."/>
            <person name="de Jong P."/>
            <person name="Lindberg D.R."/>
            <person name="Seaver E.C."/>
            <person name="Weisblat D.A."/>
            <person name="Putnam N.H."/>
            <person name="Grigoriev I.V."/>
            <person name="Rokhsar D.S."/>
        </authorList>
    </citation>
    <scope>NUCLEOTIDE SEQUENCE</scope>
    <source>
        <strain evidence="9">I ESC-2004</strain>
    </source>
</reference>
<protein>
    <submittedName>
        <fullName evidence="7 8">Uncharacterized protein</fullName>
    </submittedName>
</protein>
<keyword evidence="9" id="KW-1185">Reference proteome</keyword>
<name>R7U6R7_CAPTE</name>
<evidence type="ECO:0000256" key="2">
    <source>
        <dbReference type="ARBA" id="ARBA00022737"/>
    </source>
</evidence>
<evidence type="ECO:0000256" key="6">
    <source>
        <dbReference type="ARBA" id="ARBA00023242"/>
    </source>
</evidence>
<dbReference type="InterPro" id="IPR036647">
    <property type="entry name" value="GTF2I-like_rpt_sf"/>
</dbReference>
<dbReference type="EMBL" id="KB304598">
    <property type="protein sequence ID" value="ELU01841.1"/>
    <property type="molecule type" value="Genomic_DNA"/>
</dbReference>
<dbReference type="EnsemblMetazoa" id="CapteT191262">
    <property type="protein sequence ID" value="CapteP191262"/>
    <property type="gene ID" value="CapteG191262"/>
</dbReference>
<dbReference type="OMA" id="IDNWIGN"/>
<evidence type="ECO:0000256" key="3">
    <source>
        <dbReference type="ARBA" id="ARBA00023015"/>
    </source>
</evidence>
<dbReference type="EMBL" id="AMQN01001675">
    <property type="status" value="NOT_ANNOTATED_CDS"/>
    <property type="molecule type" value="Genomic_DNA"/>
</dbReference>
<evidence type="ECO:0000313" key="7">
    <source>
        <dbReference type="EMBL" id="ELU01841.1"/>
    </source>
</evidence>
<dbReference type="AlphaFoldDB" id="R7U6R7"/>
<dbReference type="SUPFAM" id="SSF117773">
    <property type="entry name" value="GTF2I-like repeat"/>
    <property type="match status" value="1"/>
</dbReference>
<comment type="subcellular location">
    <subcellularLocation>
        <location evidence="1">Nucleus</location>
    </subcellularLocation>
</comment>
<reference evidence="8" key="3">
    <citation type="submission" date="2015-06" db="UniProtKB">
        <authorList>
            <consortium name="EnsemblMetazoa"/>
        </authorList>
    </citation>
    <scope>IDENTIFICATION</scope>
</reference>
<dbReference type="Gene3D" id="3.90.1460.10">
    <property type="entry name" value="GTF2I-like"/>
    <property type="match status" value="1"/>
</dbReference>
<accession>R7U6R7</accession>
<keyword evidence="2" id="KW-0677">Repeat</keyword>
<dbReference type="InterPro" id="IPR004212">
    <property type="entry name" value="GTF2I"/>
</dbReference>
<dbReference type="STRING" id="283909.R7U6R7"/>
<keyword evidence="6" id="KW-0539">Nucleus</keyword>
<proteinExistence type="predicted"/>
<evidence type="ECO:0000313" key="8">
    <source>
        <dbReference type="EnsemblMetazoa" id="CapteP191262"/>
    </source>
</evidence>
<evidence type="ECO:0000256" key="1">
    <source>
        <dbReference type="ARBA" id="ARBA00004123"/>
    </source>
</evidence>
<keyword evidence="5" id="KW-0804">Transcription</keyword>
<dbReference type="HOGENOM" id="CLU_834831_0_0_1"/>
<dbReference type="PROSITE" id="PS51139">
    <property type="entry name" value="GTF2I"/>
    <property type="match status" value="1"/>
</dbReference>
<evidence type="ECO:0000313" key="9">
    <source>
        <dbReference type="Proteomes" id="UP000014760"/>
    </source>
</evidence>
<keyword evidence="3" id="KW-0805">Transcription regulation</keyword>
<evidence type="ECO:0000256" key="5">
    <source>
        <dbReference type="ARBA" id="ARBA00023163"/>
    </source>
</evidence>
<dbReference type="EMBL" id="AMQN01001676">
    <property type="status" value="NOT_ANNOTATED_CDS"/>
    <property type="molecule type" value="Genomic_DNA"/>
</dbReference>
<reference evidence="7 9" key="2">
    <citation type="journal article" date="2013" name="Nature">
        <title>Insights into bilaterian evolution from three spiralian genomes.</title>
        <authorList>
            <person name="Simakov O."/>
            <person name="Marletaz F."/>
            <person name="Cho S.J."/>
            <person name="Edsinger-Gonzales E."/>
            <person name="Havlak P."/>
            <person name="Hellsten U."/>
            <person name="Kuo D.H."/>
            <person name="Larsson T."/>
            <person name="Lv J."/>
            <person name="Arendt D."/>
            <person name="Savage R."/>
            <person name="Osoegawa K."/>
            <person name="de Jong P."/>
            <person name="Grimwood J."/>
            <person name="Chapman J.A."/>
            <person name="Shapiro H."/>
            <person name="Aerts A."/>
            <person name="Otillar R.P."/>
            <person name="Terry A.Y."/>
            <person name="Boore J.L."/>
            <person name="Grigoriev I.V."/>
            <person name="Lindberg D.R."/>
            <person name="Seaver E.C."/>
            <person name="Weisblat D.A."/>
            <person name="Putnam N.H."/>
            <person name="Rokhsar D.S."/>
        </authorList>
    </citation>
    <scope>NUCLEOTIDE SEQUENCE</scope>
    <source>
        <strain evidence="7 9">I ESC-2004</strain>
    </source>
</reference>
<sequence>MATPAKIPRASALTDASKDAITQAWNNGLTSYHDQQHKHEVGELSRQLGLPELRIKQYISNLNRLQKGPRERLMVPQKAASACNAFCSTELRKPGGSMAIAAQAWKSMTEDERTQWRECINHGFHDECEEMTKKREALVVKRKLKQLCTLVSDITDLGVDMLAVVLTSPRPQSFGSQKCQDFLDANPMFAMGLTSACLGSSGGDRGQTTAEMRGVVRAIFNDLYAKAIKKPQAKFPYKSMADNTVQIRLDGMGEGFQIKKPSHYCQSVMKTIIENKDSLQLTVRRRIDMNLTILIGKKFKKVGLSNYESKKCVRNDIITSENPSSEIYCVYIT</sequence>
<evidence type="ECO:0000256" key="4">
    <source>
        <dbReference type="ARBA" id="ARBA00023125"/>
    </source>
</evidence>
<organism evidence="7">
    <name type="scientific">Capitella teleta</name>
    <name type="common">Polychaete worm</name>
    <dbReference type="NCBI Taxonomy" id="283909"/>
    <lineage>
        <taxon>Eukaryota</taxon>
        <taxon>Metazoa</taxon>
        <taxon>Spiralia</taxon>
        <taxon>Lophotrochozoa</taxon>
        <taxon>Annelida</taxon>
        <taxon>Polychaeta</taxon>
        <taxon>Sedentaria</taxon>
        <taxon>Scolecida</taxon>
        <taxon>Capitellidae</taxon>
        <taxon>Capitella</taxon>
    </lineage>
</organism>
<keyword evidence="4" id="KW-0238">DNA-binding</keyword>
<dbReference type="GO" id="GO:0005634">
    <property type="term" value="C:nucleus"/>
    <property type="evidence" value="ECO:0007669"/>
    <property type="project" value="UniProtKB-SubCell"/>
</dbReference>
<dbReference type="Proteomes" id="UP000014760">
    <property type="component" value="Unassembled WGS sequence"/>
</dbReference>
<dbReference type="Pfam" id="PF02946">
    <property type="entry name" value="GTF2I"/>
    <property type="match status" value="1"/>
</dbReference>